<organism evidence="2">
    <name type="scientific">Arundo donax</name>
    <name type="common">Giant reed</name>
    <name type="synonym">Donax arundinaceus</name>
    <dbReference type="NCBI Taxonomy" id="35708"/>
    <lineage>
        <taxon>Eukaryota</taxon>
        <taxon>Viridiplantae</taxon>
        <taxon>Streptophyta</taxon>
        <taxon>Embryophyta</taxon>
        <taxon>Tracheophyta</taxon>
        <taxon>Spermatophyta</taxon>
        <taxon>Magnoliopsida</taxon>
        <taxon>Liliopsida</taxon>
        <taxon>Poales</taxon>
        <taxon>Poaceae</taxon>
        <taxon>PACMAD clade</taxon>
        <taxon>Arundinoideae</taxon>
        <taxon>Arundineae</taxon>
        <taxon>Arundo</taxon>
    </lineage>
</organism>
<protein>
    <submittedName>
        <fullName evidence="2">Uncharacterized protein</fullName>
    </submittedName>
</protein>
<keyword evidence="1" id="KW-1133">Transmembrane helix</keyword>
<reference evidence="2" key="1">
    <citation type="submission" date="2014-09" db="EMBL/GenBank/DDBJ databases">
        <authorList>
            <person name="Magalhaes I.L.F."/>
            <person name="Oliveira U."/>
            <person name="Santos F.R."/>
            <person name="Vidigal T.H.D.A."/>
            <person name="Brescovit A.D."/>
            <person name="Santos A.J."/>
        </authorList>
    </citation>
    <scope>NUCLEOTIDE SEQUENCE</scope>
    <source>
        <tissue evidence="2">Shoot tissue taken approximately 20 cm above the soil surface</tissue>
    </source>
</reference>
<name>A0A0A9GFV6_ARUDO</name>
<evidence type="ECO:0000256" key="1">
    <source>
        <dbReference type="SAM" id="Phobius"/>
    </source>
</evidence>
<keyword evidence="1" id="KW-0812">Transmembrane</keyword>
<keyword evidence="1" id="KW-0472">Membrane</keyword>
<reference evidence="2" key="2">
    <citation type="journal article" date="2015" name="Data Brief">
        <title>Shoot transcriptome of the giant reed, Arundo donax.</title>
        <authorList>
            <person name="Barrero R.A."/>
            <person name="Guerrero F.D."/>
            <person name="Moolhuijzen P."/>
            <person name="Goolsby J.A."/>
            <person name="Tidwell J."/>
            <person name="Bellgard S.E."/>
            <person name="Bellgard M.I."/>
        </authorList>
    </citation>
    <scope>NUCLEOTIDE SEQUENCE</scope>
    <source>
        <tissue evidence="2">Shoot tissue taken approximately 20 cm above the soil surface</tissue>
    </source>
</reference>
<sequence length="51" mass="5381">MQRSGRRVSAKESVACACAERDPSLLPLLALPVTAASGGLLIRVICLFLIL</sequence>
<proteinExistence type="predicted"/>
<dbReference type="AlphaFoldDB" id="A0A0A9GFV6"/>
<accession>A0A0A9GFV6</accession>
<evidence type="ECO:0000313" key="2">
    <source>
        <dbReference type="EMBL" id="JAE23372.1"/>
    </source>
</evidence>
<feature type="transmembrane region" description="Helical" evidence="1">
    <location>
        <begin position="29"/>
        <end position="50"/>
    </location>
</feature>
<dbReference type="EMBL" id="GBRH01174524">
    <property type="protein sequence ID" value="JAE23372.1"/>
    <property type="molecule type" value="Transcribed_RNA"/>
</dbReference>